<dbReference type="AlphaFoldDB" id="A0A445HKM2"/>
<sequence>MREGYCTQPYPCICKEAVSGFEPMTNQSPRHNFTAVPGLALKINVPHCPEALRYAKVFSDNQKSGTGMVVNIWSRELTKLREKEQSLNSAATQHQEMDKTSSGFAVIVAKLMQFNKPRFLFSEASISMLVECFNP</sequence>
<dbReference type="EMBL" id="QZWG01000012">
    <property type="protein sequence ID" value="RZB74308.1"/>
    <property type="molecule type" value="Genomic_DNA"/>
</dbReference>
<keyword evidence="2" id="KW-1185">Reference proteome</keyword>
<dbReference type="Proteomes" id="UP000289340">
    <property type="component" value="Chromosome 12"/>
</dbReference>
<name>A0A445HKM2_GLYSO</name>
<evidence type="ECO:0000313" key="1">
    <source>
        <dbReference type="EMBL" id="RZB74308.1"/>
    </source>
</evidence>
<organism evidence="1 2">
    <name type="scientific">Glycine soja</name>
    <name type="common">Wild soybean</name>
    <dbReference type="NCBI Taxonomy" id="3848"/>
    <lineage>
        <taxon>Eukaryota</taxon>
        <taxon>Viridiplantae</taxon>
        <taxon>Streptophyta</taxon>
        <taxon>Embryophyta</taxon>
        <taxon>Tracheophyta</taxon>
        <taxon>Spermatophyta</taxon>
        <taxon>Magnoliopsida</taxon>
        <taxon>eudicotyledons</taxon>
        <taxon>Gunneridae</taxon>
        <taxon>Pentapetalae</taxon>
        <taxon>rosids</taxon>
        <taxon>fabids</taxon>
        <taxon>Fabales</taxon>
        <taxon>Fabaceae</taxon>
        <taxon>Papilionoideae</taxon>
        <taxon>50 kb inversion clade</taxon>
        <taxon>NPAAA clade</taxon>
        <taxon>indigoferoid/millettioid clade</taxon>
        <taxon>Phaseoleae</taxon>
        <taxon>Glycine</taxon>
        <taxon>Glycine subgen. Soja</taxon>
    </lineage>
</organism>
<evidence type="ECO:0000313" key="2">
    <source>
        <dbReference type="Proteomes" id="UP000289340"/>
    </source>
</evidence>
<dbReference type="PANTHER" id="PTHR38222:SF1">
    <property type="entry name" value="TFIIS N-TERMINAL DOMAIN-CONTAINING PROTEIN"/>
    <property type="match status" value="1"/>
</dbReference>
<dbReference type="PANTHER" id="PTHR38222">
    <property type="entry name" value="TFIIS N-TERMINAL DOMAIN-CONTAINING PROTEIN"/>
    <property type="match status" value="1"/>
</dbReference>
<protein>
    <submittedName>
        <fullName evidence="1">Uncharacterized protein</fullName>
    </submittedName>
</protein>
<reference evidence="1 2" key="1">
    <citation type="submission" date="2018-09" db="EMBL/GenBank/DDBJ databases">
        <title>A high-quality reference genome of wild soybean provides a powerful tool to mine soybean genomes.</title>
        <authorList>
            <person name="Xie M."/>
            <person name="Chung C.Y.L."/>
            <person name="Li M.-W."/>
            <person name="Wong F.-L."/>
            <person name="Chan T.-F."/>
            <person name="Lam H.-M."/>
        </authorList>
    </citation>
    <scope>NUCLEOTIDE SEQUENCE [LARGE SCALE GENOMIC DNA]</scope>
    <source>
        <strain evidence="2">cv. W05</strain>
        <tissue evidence="1">Hypocotyl of etiolated seedlings</tissue>
    </source>
</reference>
<accession>A0A445HKM2</accession>
<comment type="caution">
    <text evidence="1">The sequence shown here is derived from an EMBL/GenBank/DDBJ whole genome shotgun (WGS) entry which is preliminary data.</text>
</comment>
<gene>
    <name evidence="1" type="ORF">D0Y65_033389</name>
</gene>
<proteinExistence type="predicted"/>